<protein>
    <submittedName>
        <fullName evidence="1">Uncharacterized protein</fullName>
    </submittedName>
</protein>
<sequence>MKLQPMIENQILSTMGKIVPQDQVKEIFILGSVTGYQYDDDSDIDVNLRVPDALITPEAHVIRKKLNGQIAFNTKHTINYFLQPYEKASNWQDAYFGVYDVLNHAWVSSPKDNSTIRDPKQEFYFDLMFGNQMLEYFRSLVKKWQKQKNKKNPTSHDIELTKQFFNDAKEYAQYIDSQRKLEYKWGWGIPRKNWRNVIYKLIEHSDVGEAFEYLKEIKDPNDPPNMELQ</sequence>
<evidence type="ECO:0000313" key="2">
    <source>
        <dbReference type="Proteomes" id="UP000775877"/>
    </source>
</evidence>
<accession>A0A955L2I0</accession>
<evidence type="ECO:0000313" key="1">
    <source>
        <dbReference type="EMBL" id="MCA9381727.1"/>
    </source>
</evidence>
<reference evidence="1" key="1">
    <citation type="submission" date="2020-04" db="EMBL/GenBank/DDBJ databases">
        <authorList>
            <person name="Zhang T."/>
        </authorList>
    </citation>
    <scope>NUCLEOTIDE SEQUENCE</scope>
    <source>
        <strain evidence="1">HKST-UBA13</strain>
    </source>
</reference>
<dbReference type="EMBL" id="JAGQLJ010000169">
    <property type="protein sequence ID" value="MCA9381727.1"/>
    <property type="molecule type" value="Genomic_DNA"/>
</dbReference>
<proteinExistence type="predicted"/>
<organism evidence="1 2">
    <name type="scientific">Candidatus Dojkabacteria bacterium</name>
    <dbReference type="NCBI Taxonomy" id="2099670"/>
    <lineage>
        <taxon>Bacteria</taxon>
        <taxon>Candidatus Dojkabacteria</taxon>
    </lineage>
</organism>
<reference evidence="1" key="2">
    <citation type="journal article" date="2021" name="Microbiome">
        <title>Successional dynamics and alternative stable states in a saline activated sludge microbial community over 9 years.</title>
        <authorList>
            <person name="Wang Y."/>
            <person name="Ye J."/>
            <person name="Ju F."/>
            <person name="Liu L."/>
            <person name="Boyd J.A."/>
            <person name="Deng Y."/>
            <person name="Parks D.H."/>
            <person name="Jiang X."/>
            <person name="Yin X."/>
            <person name="Woodcroft B.J."/>
            <person name="Tyson G.W."/>
            <person name="Hugenholtz P."/>
            <person name="Polz M.F."/>
            <person name="Zhang T."/>
        </authorList>
    </citation>
    <scope>NUCLEOTIDE SEQUENCE</scope>
    <source>
        <strain evidence="1">HKST-UBA13</strain>
    </source>
</reference>
<comment type="caution">
    <text evidence="1">The sequence shown here is derived from an EMBL/GenBank/DDBJ whole genome shotgun (WGS) entry which is preliminary data.</text>
</comment>
<dbReference type="AlphaFoldDB" id="A0A955L2I0"/>
<name>A0A955L2I0_9BACT</name>
<dbReference type="Proteomes" id="UP000775877">
    <property type="component" value="Unassembled WGS sequence"/>
</dbReference>
<gene>
    <name evidence="1" type="ORF">KC678_05655</name>
</gene>